<proteinExistence type="predicted"/>
<reference evidence="2 3" key="1">
    <citation type="submission" date="2020-01" db="EMBL/GenBank/DDBJ databases">
        <title>Genetics and antimicrobial susceptibilities of Nocardia species isolated from the soil; a comparison with species isolated from humans.</title>
        <authorList>
            <person name="Carrasco G."/>
            <person name="Monzon S."/>
            <person name="Sansegundo M."/>
            <person name="Garcia E."/>
            <person name="Garrido N."/>
            <person name="Medina M.J."/>
            <person name="Villalon P."/>
            <person name="Ramirez-Arocha A.C."/>
            <person name="Jimenez P."/>
            <person name="Cuesta I."/>
            <person name="Valdezate S."/>
        </authorList>
    </citation>
    <scope>NUCLEOTIDE SEQUENCE [LARGE SCALE GENOMIC DNA]</scope>
    <source>
        <strain evidence="2 3">CNM20110626</strain>
    </source>
</reference>
<name>A0A6P1CM13_9NOCA</name>
<gene>
    <name evidence="2" type="ORF">GV791_13755</name>
</gene>
<dbReference type="Proteomes" id="UP000471166">
    <property type="component" value="Unassembled WGS sequence"/>
</dbReference>
<protein>
    <submittedName>
        <fullName evidence="2">Uncharacterized protein</fullName>
    </submittedName>
</protein>
<accession>A0A6P1CM13</accession>
<dbReference type="AlphaFoldDB" id="A0A6P1CM13"/>
<evidence type="ECO:0000313" key="3">
    <source>
        <dbReference type="Proteomes" id="UP000471166"/>
    </source>
</evidence>
<comment type="caution">
    <text evidence="2">The sequence shown here is derived from an EMBL/GenBank/DDBJ whole genome shotgun (WGS) entry which is preliminary data.</text>
</comment>
<sequence length="143" mass="15123">MRRLLVLALLAVVAAAGITALSSSMKFETDRGPGGSRTIIHFAAESRHSAAPAALRLWRECASIANHVRLVSGPIDDGTHWTVVLEPALGPHTERRLTGCLDDLTVDGIRGRHLSTVRQTDLPGHVSDPLTGGGVPSIPVRDG</sequence>
<organism evidence="2 3">
    <name type="scientific">Nocardia cyriacigeorgica</name>
    <dbReference type="NCBI Taxonomy" id="135487"/>
    <lineage>
        <taxon>Bacteria</taxon>
        <taxon>Bacillati</taxon>
        <taxon>Actinomycetota</taxon>
        <taxon>Actinomycetes</taxon>
        <taxon>Mycobacteriales</taxon>
        <taxon>Nocardiaceae</taxon>
        <taxon>Nocardia</taxon>
    </lineage>
</organism>
<evidence type="ECO:0000256" key="1">
    <source>
        <dbReference type="SAM" id="MobiDB-lite"/>
    </source>
</evidence>
<dbReference type="RefSeq" id="WP_163844886.1">
    <property type="nucleotide sequence ID" value="NZ_JAAGVB010000018.1"/>
</dbReference>
<dbReference type="EMBL" id="JAAGVB010000018">
    <property type="protein sequence ID" value="NEW33621.1"/>
    <property type="molecule type" value="Genomic_DNA"/>
</dbReference>
<feature type="region of interest" description="Disordered" evidence="1">
    <location>
        <begin position="119"/>
        <end position="143"/>
    </location>
</feature>
<evidence type="ECO:0000313" key="2">
    <source>
        <dbReference type="EMBL" id="NEW33621.1"/>
    </source>
</evidence>